<keyword evidence="2" id="KW-0673">Quorum sensing</keyword>
<evidence type="ECO:0000313" key="9">
    <source>
        <dbReference type="EMBL" id="MBC8596553.1"/>
    </source>
</evidence>
<accession>A0A926F696</accession>
<feature type="transmembrane region" description="Helical" evidence="8">
    <location>
        <begin position="56"/>
        <end position="74"/>
    </location>
</feature>
<evidence type="ECO:0000256" key="1">
    <source>
        <dbReference type="ARBA" id="ARBA00022475"/>
    </source>
</evidence>
<feature type="transmembrane region" description="Helical" evidence="8">
    <location>
        <begin position="143"/>
        <end position="162"/>
    </location>
</feature>
<keyword evidence="5" id="KW-0378">Hydrolase</keyword>
<evidence type="ECO:0000256" key="7">
    <source>
        <dbReference type="ARBA" id="ARBA00023136"/>
    </source>
</evidence>
<dbReference type="RefSeq" id="WP_262432019.1">
    <property type="nucleotide sequence ID" value="NZ_JACRTE010000006.1"/>
</dbReference>
<dbReference type="GO" id="GO:0009372">
    <property type="term" value="P:quorum sensing"/>
    <property type="evidence" value="ECO:0007669"/>
    <property type="project" value="UniProtKB-KW"/>
</dbReference>
<evidence type="ECO:0000256" key="5">
    <source>
        <dbReference type="ARBA" id="ARBA00022801"/>
    </source>
</evidence>
<proteinExistence type="predicted"/>
<dbReference type="EMBL" id="JACRTE010000006">
    <property type="protein sequence ID" value="MBC8596553.1"/>
    <property type="molecule type" value="Genomic_DNA"/>
</dbReference>
<keyword evidence="4 8" id="KW-0812">Transmembrane</keyword>
<evidence type="ECO:0000256" key="2">
    <source>
        <dbReference type="ARBA" id="ARBA00022654"/>
    </source>
</evidence>
<evidence type="ECO:0000256" key="6">
    <source>
        <dbReference type="ARBA" id="ARBA00022989"/>
    </source>
</evidence>
<feature type="transmembrane region" description="Helical" evidence="8">
    <location>
        <begin position="168"/>
        <end position="187"/>
    </location>
</feature>
<dbReference type="Proteomes" id="UP000647416">
    <property type="component" value="Unassembled WGS sequence"/>
</dbReference>
<evidence type="ECO:0000256" key="8">
    <source>
        <dbReference type="SAM" id="Phobius"/>
    </source>
</evidence>
<feature type="transmembrane region" description="Helical" evidence="8">
    <location>
        <begin position="81"/>
        <end position="99"/>
    </location>
</feature>
<evidence type="ECO:0000256" key="3">
    <source>
        <dbReference type="ARBA" id="ARBA00022670"/>
    </source>
</evidence>
<evidence type="ECO:0000313" key="10">
    <source>
        <dbReference type="Proteomes" id="UP000647416"/>
    </source>
</evidence>
<dbReference type="GO" id="GO:0008233">
    <property type="term" value="F:peptidase activity"/>
    <property type="evidence" value="ECO:0007669"/>
    <property type="project" value="UniProtKB-KW"/>
</dbReference>
<keyword evidence="3" id="KW-0645">Protease</keyword>
<dbReference type="SMART" id="SM00793">
    <property type="entry name" value="AgrB"/>
    <property type="match status" value="1"/>
</dbReference>
<evidence type="ECO:0000256" key="4">
    <source>
        <dbReference type="ARBA" id="ARBA00022692"/>
    </source>
</evidence>
<name>A0A926F696_9FIRM</name>
<dbReference type="InterPro" id="IPR006741">
    <property type="entry name" value="AgrB"/>
</dbReference>
<keyword evidence="7 8" id="KW-0472">Membrane</keyword>
<gene>
    <name evidence="9" type="ORF">H8706_06680</name>
</gene>
<reference evidence="9" key="1">
    <citation type="submission" date="2020-08" db="EMBL/GenBank/DDBJ databases">
        <title>Genome public.</title>
        <authorList>
            <person name="Liu C."/>
            <person name="Sun Q."/>
        </authorList>
    </citation>
    <scope>NUCLEOTIDE SEQUENCE</scope>
    <source>
        <strain evidence="9">NSJ-50</strain>
    </source>
</reference>
<dbReference type="GO" id="GO:0006508">
    <property type="term" value="P:proteolysis"/>
    <property type="evidence" value="ECO:0007669"/>
    <property type="project" value="UniProtKB-KW"/>
</dbReference>
<feature type="transmembrane region" description="Helical" evidence="8">
    <location>
        <begin position="28"/>
        <end position="50"/>
    </location>
</feature>
<comment type="caution">
    <text evidence="9">The sequence shown here is derived from an EMBL/GenBank/DDBJ whole genome shotgun (WGS) entry which is preliminary data.</text>
</comment>
<sequence>MKSISGTIANALWNQGIIQKDDIEACQYGLAIFLSSVIEIASILIISVFVGNFSETVLFFTAFIPLRIYAGGYHADTRIRCYLISLAVYGIFTLVMNVFPKNIYAILIVLCTICSLIVVLVKAPVIHKNKSVSEFEVKHYRKFSIMVCSIETSVILLLTAVFPDSPYVVSLAIGQAAVVISMIMAVIKEKLGVKKY</sequence>
<dbReference type="Pfam" id="PF04647">
    <property type="entry name" value="AgrB"/>
    <property type="match status" value="1"/>
</dbReference>
<dbReference type="GO" id="GO:0016020">
    <property type="term" value="C:membrane"/>
    <property type="evidence" value="ECO:0007669"/>
    <property type="project" value="InterPro"/>
</dbReference>
<organism evidence="9 10">
    <name type="scientific">Qingrenia yutianensis</name>
    <dbReference type="NCBI Taxonomy" id="2763676"/>
    <lineage>
        <taxon>Bacteria</taxon>
        <taxon>Bacillati</taxon>
        <taxon>Bacillota</taxon>
        <taxon>Clostridia</taxon>
        <taxon>Eubacteriales</taxon>
        <taxon>Oscillospiraceae</taxon>
        <taxon>Qingrenia</taxon>
    </lineage>
</organism>
<feature type="transmembrane region" description="Helical" evidence="8">
    <location>
        <begin position="105"/>
        <end position="123"/>
    </location>
</feature>
<keyword evidence="6 8" id="KW-1133">Transmembrane helix</keyword>
<keyword evidence="10" id="KW-1185">Reference proteome</keyword>
<protein>
    <submittedName>
        <fullName evidence="9">Accessory gene regulator B family protein</fullName>
    </submittedName>
</protein>
<dbReference type="AlphaFoldDB" id="A0A926F696"/>
<keyword evidence="1" id="KW-1003">Cell membrane</keyword>